<keyword evidence="3" id="KW-1185">Reference proteome</keyword>
<sequence>MEMMREAITLSSVPQQKRRELDERMDNSQQTGDPSNINIDQLALDTNAVGMAQ</sequence>
<feature type="region of interest" description="Disordered" evidence="1">
    <location>
        <begin position="1"/>
        <end position="38"/>
    </location>
</feature>
<protein>
    <submittedName>
        <fullName evidence="2">Jg687 protein</fullName>
    </submittedName>
</protein>
<feature type="non-terminal residue" evidence="2">
    <location>
        <position position="1"/>
    </location>
</feature>
<dbReference type="EMBL" id="CAKXAJ010010509">
    <property type="protein sequence ID" value="CAH2211491.1"/>
    <property type="molecule type" value="Genomic_DNA"/>
</dbReference>
<evidence type="ECO:0000256" key="1">
    <source>
        <dbReference type="SAM" id="MobiDB-lite"/>
    </source>
</evidence>
<dbReference type="Proteomes" id="UP000838756">
    <property type="component" value="Unassembled WGS sequence"/>
</dbReference>
<feature type="compositionally biased region" description="Polar residues" evidence="1">
    <location>
        <begin position="27"/>
        <end position="38"/>
    </location>
</feature>
<accession>A0A8S4QMZ7</accession>
<feature type="compositionally biased region" description="Basic and acidic residues" evidence="1">
    <location>
        <begin position="17"/>
        <end position="26"/>
    </location>
</feature>
<evidence type="ECO:0000313" key="3">
    <source>
        <dbReference type="Proteomes" id="UP000838756"/>
    </source>
</evidence>
<dbReference type="AlphaFoldDB" id="A0A8S4QMZ7"/>
<organism evidence="2 3">
    <name type="scientific">Pararge aegeria aegeria</name>
    <dbReference type="NCBI Taxonomy" id="348720"/>
    <lineage>
        <taxon>Eukaryota</taxon>
        <taxon>Metazoa</taxon>
        <taxon>Ecdysozoa</taxon>
        <taxon>Arthropoda</taxon>
        <taxon>Hexapoda</taxon>
        <taxon>Insecta</taxon>
        <taxon>Pterygota</taxon>
        <taxon>Neoptera</taxon>
        <taxon>Endopterygota</taxon>
        <taxon>Lepidoptera</taxon>
        <taxon>Glossata</taxon>
        <taxon>Ditrysia</taxon>
        <taxon>Papilionoidea</taxon>
        <taxon>Nymphalidae</taxon>
        <taxon>Satyrinae</taxon>
        <taxon>Satyrini</taxon>
        <taxon>Parargina</taxon>
        <taxon>Pararge</taxon>
    </lineage>
</organism>
<evidence type="ECO:0000313" key="2">
    <source>
        <dbReference type="EMBL" id="CAH2211491.1"/>
    </source>
</evidence>
<name>A0A8S4QMZ7_9NEOP</name>
<comment type="caution">
    <text evidence="2">The sequence shown here is derived from an EMBL/GenBank/DDBJ whole genome shotgun (WGS) entry which is preliminary data.</text>
</comment>
<gene>
    <name evidence="2" type="primary">jg687</name>
    <name evidence="2" type="ORF">PAEG_LOCUS3306</name>
</gene>
<proteinExistence type="predicted"/>
<reference evidence="2" key="1">
    <citation type="submission" date="2022-03" db="EMBL/GenBank/DDBJ databases">
        <authorList>
            <person name="Lindestad O."/>
        </authorList>
    </citation>
    <scope>NUCLEOTIDE SEQUENCE</scope>
</reference>
<dbReference type="OrthoDB" id="1925334at2759"/>